<dbReference type="PANTHER" id="PTHR15907">
    <property type="entry name" value="DUF614 FAMILY PROTEIN-RELATED"/>
    <property type="match status" value="1"/>
</dbReference>
<proteinExistence type="predicted"/>
<evidence type="ECO:0008006" key="3">
    <source>
        <dbReference type="Google" id="ProtNLM"/>
    </source>
</evidence>
<protein>
    <recommendedName>
        <fullName evidence="3">PLAC8-domain-containing protein</fullName>
    </recommendedName>
</protein>
<dbReference type="Proteomes" id="UP000217790">
    <property type="component" value="Unassembled WGS sequence"/>
</dbReference>
<dbReference type="InterPro" id="IPR006461">
    <property type="entry name" value="PLAC_motif_containing"/>
</dbReference>
<sequence>VSACVCPCITFGRNADRVEHLQRTNNPHPDPFGVSFSDSCCMYAACLPFCGAACGIQAQNRRAVRERYGIVGHIVKDCFASTCCYSCELTQESEQIALEER</sequence>
<organism evidence="1 2">
    <name type="scientific">Armillaria gallica</name>
    <name type="common">Bulbous honey fungus</name>
    <name type="synonym">Armillaria bulbosa</name>
    <dbReference type="NCBI Taxonomy" id="47427"/>
    <lineage>
        <taxon>Eukaryota</taxon>
        <taxon>Fungi</taxon>
        <taxon>Dikarya</taxon>
        <taxon>Basidiomycota</taxon>
        <taxon>Agaricomycotina</taxon>
        <taxon>Agaricomycetes</taxon>
        <taxon>Agaricomycetidae</taxon>
        <taxon>Agaricales</taxon>
        <taxon>Marasmiineae</taxon>
        <taxon>Physalacriaceae</taxon>
        <taxon>Armillaria</taxon>
    </lineage>
</organism>
<dbReference type="NCBIfam" id="TIGR01571">
    <property type="entry name" value="A_thal_Cys_rich"/>
    <property type="match status" value="1"/>
</dbReference>
<dbReference type="Pfam" id="PF04749">
    <property type="entry name" value="PLAC8"/>
    <property type="match status" value="1"/>
</dbReference>
<dbReference type="EMBL" id="KZ293670">
    <property type="protein sequence ID" value="PBK88864.1"/>
    <property type="molecule type" value="Genomic_DNA"/>
</dbReference>
<keyword evidence="2" id="KW-1185">Reference proteome</keyword>
<evidence type="ECO:0000313" key="1">
    <source>
        <dbReference type="EMBL" id="PBK88864.1"/>
    </source>
</evidence>
<feature type="non-terminal residue" evidence="1">
    <location>
        <position position="1"/>
    </location>
</feature>
<dbReference type="STRING" id="47427.A0A2H3D516"/>
<dbReference type="InParanoid" id="A0A2H3D516"/>
<gene>
    <name evidence="1" type="ORF">ARMGADRAFT_874287</name>
</gene>
<dbReference type="AlphaFoldDB" id="A0A2H3D516"/>
<name>A0A2H3D516_ARMGA</name>
<accession>A0A2H3D516</accession>
<reference evidence="2" key="1">
    <citation type="journal article" date="2017" name="Nat. Ecol. Evol.">
        <title>Genome expansion and lineage-specific genetic innovations in the forest pathogenic fungi Armillaria.</title>
        <authorList>
            <person name="Sipos G."/>
            <person name="Prasanna A.N."/>
            <person name="Walter M.C."/>
            <person name="O'Connor E."/>
            <person name="Balint B."/>
            <person name="Krizsan K."/>
            <person name="Kiss B."/>
            <person name="Hess J."/>
            <person name="Varga T."/>
            <person name="Slot J."/>
            <person name="Riley R."/>
            <person name="Boka B."/>
            <person name="Rigling D."/>
            <person name="Barry K."/>
            <person name="Lee J."/>
            <person name="Mihaltcheva S."/>
            <person name="LaButti K."/>
            <person name="Lipzen A."/>
            <person name="Waldron R."/>
            <person name="Moloney N.M."/>
            <person name="Sperisen C."/>
            <person name="Kredics L."/>
            <person name="Vagvoelgyi C."/>
            <person name="Patrignani A."/>
            <person name="Fitzpatrick D."/>
            <person name="Nagy I."/>
            <person name="Doyle S."/>
            <person name="Anderson J.B."/>
            <person name="Grigoriev I.V."/>
            <person name="Gueldener U."/>
            <person name="Muensterkoetter M."/>
            <person name="Nagy L.G."/>
        </authorList>
    </citation>
    <scope>NUCLEOTIDE SEQUENCE [LARGE SCALE GENOMIC DNA]</scope>
    <source>
        <strain evidence="2">Ar21-2</strain>
    </source>
</reference>
<dbReference type="OrthoDB" id="1045822at2759"/>
<feature type="non-terminal residue" evidence="1">
    <location>
        <position position="101"/>
    </location>
</feature>
<evidence type="ECO:0000313" key="2">
    <source>
        <dbReference type="Proteomes" id="UP000217790"/>
    </source>
</evidence>